<dbReference type="EMBL" id="WOTH01000004">
    <property type="protein sequence ID" value="NHO53055.1"/>
    <property type="molecule type" value="Genomic_DNA"/>
</dbReference>
<dbReference type="GO" id="GO:0016020">
    <property type="term" value="C:membrane"/>
    <property type="evidence" value="ECO:0007669"/>
    <property type="project" value="UniProtKB-SubCell"/>
</dbReference>
<evidence type="ECO:0000256" key="1">
    <source>
        <dbReference type="ARBA" id="ARBA00004141"/>
    </source>
</evidence>
<dbReference type="GO" id="GO:0022857">
    <property type="term" value="F:transmembrane transporter activity"/>
    <property type="evidence" value="ECO:0007669"/>
    <property type="project" value="InterPro"/>
</dbReference>
<feature type="transmembrane region" description="Helical" evidence="5">
    <location>
        <begin position="145"/>
        <end position="163"/>
    </location>
</feature>
<dbReference type="PANTHER" id="PTHR23514">
    <property type="entry name" value="BYPASS OF STOP CODON PROTEIN 6"/>
    <property type="match status" value="1"/>
</dbReference>
<dbReference type="InterPro" id="IPR011701">
    <property type="entry name" value="MFS"/>
</dbReference>
<feature type="transmembrane region" description="Helical" evidence="5">
    <location>
        <begin position="20"/>
        <end position="39"/>
    </location>
</feature>
<dbReference type="PANTHER" id="PTHR23514:SF13">
    <property type="entry name" value="INNER MEMBRANE PROTEIN YBJJ"/>
    <property type="match status" value="1"/>
</dbReference>
<accession>A0A967B596</accession>
<keyword evidence="3 5" id="KW-1133">Transmembrane helix</keyword>
<feature type="transmembrane region" description="Helical" evidence="5">
    <location>
        <begin position="51"/>
        <end position="73"/>
    </location>
</feature>
<evidence type="ECO:0000256" key="2">
    <source>
        <dbReference type="ARBA" id="ARBA00022692"/>
    </source>
</evidence>
<feature type="transmembrane region" description="Helical" evidence="5">
    <location>
        <begin position="328"/>
        <end position="355"/>
    </location>
</feature>
<feature type="transmembrane region" description="Helical" evidence="5">
    <location>
        <begin position="240"/>
        <end position="259"/>
    </location>
</feature>
<sequence>MLLTETVPSVLTSASLATRLSFFTSGFAFACWAPLVPFARARLGVDTGAMGLLLLCLGLGSVLAMLLAGWLCARHGARPVIVVGGLSLMLILPFLAVASTPLTLGASLLLFGGALGSMDVAMNIHGVEVERGLNRPLMSGFHAQFSLGGCIGAGLMTFLLSLWPHPFVGTLLCAGVILTAMGMTAPRLLRAAAGEVGAAFAWPRGIVLLLAGLAGLLFLVEGAVLDWGALLITSSGLVPVARGGLAYMLFAVAMTVGRLGGDALTTRIGDVAVLAGGGLLSVAGFVVLLTVSVPAVALAGFGLIGLGASNIVPLLYRQAGLQAVMPTGAAVTALTLVGYAGILLGPAVIGFVAQFVGLRTAFWGLGALMGLLPFCARFATARKRVT</sequence>
<dbReference type="CDD" id="cd17393">
    <property type="entry name" value="MFS_MosC_like"/>
    <property type="match status" value="1"/>
</dbReference>
<feature type="transmembrane region" description="Helical" evidence="5">
    <location>
        <begin position="361"/>
        <end position="380"/>
    </location>
</feature>
<keyword evidence="4 5" id="KW-0472">Membrane</keyword>
<comment type="caution">
    <text evidence="6">The sequence shown here is derived from an EMBL/GenBank/DDBJ whole genome shotgun (WGS) entry which is preliminary data.</text>
</comment>
<dbReference type="InterPro" id="IPR051788">
    <property type="entry name" value="MFS_Transporter"/>
</dbReference>
<feature type="transmembrane region" description="Helical" evidence="5">
    <location>
        <begin position="295"/>
        <end position="316"/>
    </location>
</feature>
<evidence type="ECO:0000256" key="4">
    <source>
        <dbReference type="ARBA" id="ARBA00023136"/>
    </source>
</evidence>
<dbReference type="AlphaFoldDB" id="A0A967B596"/>
<feature type="transmembrane region" description="Helical" evidence="5">
    <location>
        <begin position="169"/>
        <end position="189"/>
    </location>
</feature>
<evidence type="ECO:0000313" key="6">
    <source>
        <dbReference type="EMBL" id="NHO53055.1"/>
    </source>
</evidence>
<feature type="transmembrane region" description="Helical" evidence="5">
    <location>
        <begin position="271"/>
        <end position="289"/>
    </location>
</feature>
<reference evidence="6" key="1">
    <citation type="submission" date="2019-11" db="EMBL/GenBank/DDBJ databases">
        <title>Description of new Acetobacter species.</title>
        <authorList>
            <person name="Cleenwerck I."/>
            <person name="Sombolestani A.S."/>
        </authorList>
    </citation>
    <scope>NUCLEOTIDE SEQUENCE</scope>
    <source>
        <strain evidence="6">LMG 1626</strain>
    </source>
</reference>
<protein>
    <submittedName>
        <fullName evidence="6">MFS transporter</fullName>
    </submittedName>
</protein>
<proteinExistence type="predicted"/>
<dbReference type="Proteomes" id="UP000597459">
    <property type="component" value="Unassembled WGS sequence"/>
</dbReference>
<dbReference type="Gene3D" id="1.20.1250.20">
    <property type="entry name" value="MFS general substrate transporter like domains"/>
    <property type="match status" value="1"/>
</dbReference>
<name>A0A967B596_9PROT</name>
<gene>
    <name evidence="6" type="ORF">GOB87_03640</name>
</gene>
<organism evidence="6 7">
    <name type="scientific">Acetobacter estunensis</name>
    <dbReference type="NCBI Taxonomy" id="104097"/>
    <lineage>
        <taxon>Bacteria</taxon>
        <taxon>Pseudomonadati</taxon>
        <taxon>Pseudomonadota</taxon>
        <taxon>Alphaproteobacteria</taxon>
        <taxon>Acetobacterales</taxon>
        <taxon>Acetobacteraceae</taxon>
        <taxon>Acetobacter</taxon>
    </lineage>
</organism>
<feature type="transmembrane region" description="Helical" evidence="5">
    <location>
        <begin position="80"/>
        <end position="98"/>
    </location>
</feature>
<feature type="transmembrane region" description="Helical" evidence="5">
    <location>
        <begin position="201"/>
        <end position="220"/>
    </location>
</feature>
<dbReference type="Pfam" id="PF07690">
    <property type="entry name" value="MFS_1"/>
    <property type="match status" value="1"/>
</dbReference>
<dbReference type="InterPro" id="IPR036259">
    <property type="entry name" value="MFS_trans_sf"/>
</dbReference>
<evidence type="ECO:0000256" key="3">
    <source>
        <dbReference type="ARBA" id="ARBA00022989"/>
    </source>
</evidence>
<keyword evidence="7" id="KW-1185">Reference proteome</keyword>
<evidence type="ECO:0000256" key="5">
    <source>
        <dbReference type="SAM" id="Phobius"/>
    </source>
</evidence>
<keyword evidence="2 5" id="KW-0812">Transmembrane</keyword>
<dbReference type="SUPFAM" id="SSF103473">
    <property type="entry name" value="MFS general substrate transporter"/>
    <property type="match status" value="1"/>
</dbReference>
<feature type="transmembrane region" description="Helical" evidence="5">
    <location>
        <begin position="104"/>
        <end position="124"/>
    </location>
</feature>
<comment type="subcellular location">
    <subcellularLocation>
        <location evidence="1">Membrane</location>
        <topology evidence="1">Multi-pass membrane protein</topology>
    </subcellularLocation>
</comment>
<evidence type="ECO:0000313" key="7">
    <source>
        <dbReference type="Proteomes" id="UP000597459"/>
    </source>
</evidence>